<keyword evidence="2" id="KW-0808">Transferase</keyword>
<feature type="domain" description="BPL/LPL catalytic" evidence="1">
    <location>
        <begin position="29"/>
        <end position="232"/>
    </location>
</feature>
<dbReference type="GO" id="GO:0016874">
    <property type="term" value="F:ligase activity"/>
    <property type="evidence" value="ECO:0007669"/>
    <property type="project" value="UniProtKB-KW"/>
</dbReference>
<accession>D6YVJ5</accession>
<evidence type="ECO:0000259" key="1">
    <source>
        <dbReference type="PROSITE" id="PS51733"/>
    </source>
</evidence>
<dbReference type="OrthoDB" id="9787898at2"/>
<reference evidence="2 3" key="1">
    <citation type="journal article" date="2010" name="PLoS ONE">
        <title>The Waddlia genome: a window into chlamydial biology.</title>
        <authorList>
            <person name="Bertelli C."/>
            <person name="Collyn F."/>
            <person name="Croxatto A."/>
            <person name="Ruckert C."/>
            <person name="Polkinghorne A."/>
            <person name="Kebbi-Beghdadi C."/>
            <person name="Goesmann A."/>
            <person name="Vaughan L."/>
            <person name="Greub G."/>
        </authorList>
    </citation>
    <scope>NUCLEOTIDE SEQUENCE [LARGE SCALE GENOMIC DNA]</scope>
    <source>
        <strain evidence="3">ATCC VR-1470 / WSU 86-1044</strain>
    </source>
</reference>
<dbReference type="EC" id="2.7.7.63" evidence="2"/>
<dbReference type="Gene3D" id="3.30.930.10">
    <property type="entry name" value="Bira Bifunctional Protein, Domain 2"/>
    <property type="match status" value="1"/>
</dbReference>
<dbReference type="InterPro" id="IPR045864">
    <property type="entry name" value="aa-tRNA-synth_II/BPL/LPL"/>
</dbReference>
<dbReference type="Pfam" id="PF21948">
    <property type="entry name" value="LplA-B_cat"/>
    <property type="match status" value="1"/>
</dbReference>
<keyword evidence="2" id="KW-0548">Nucleotidyltransferase</keyword>
<dbReference type="InterPro" id="IPR050664">
    <property type="entry name" value="Octanoyltrans_LipM/LipL"/>
</dbReference>
<dbReference type="SUPFAM" id="SSF55681">
    <property type="entry name" value="Class II aaRS and biotin synthetases"/>
    <property type="match status" value="1"/>
</dbReference>
<dbReference type="KEGG" id="wch:wcw_0789"/>
<dbReference type="EMBL" id="CP001928">
    <property type="protein sequence ID" value="ADI38156.1"/>
    <property type="molecule type" value="Genomic_DNA"/>
</dbReference>
<dbReference type="PANTHER" id="PTHR43679">
    <property type="entry name" value="OCTANOYLTRANSFERASE LIPM-RELATED"/>
    <property type="match status" value="1"/>
</dbReference>
<proteinExistence type="predicted"/>
<keyword evidence="3" id="KW-1185">Reference proteome</keyword>
<dbReference type="STRING" id="716544.wcw_0789"/>
<dbReference type="GO" id="GO:0016779">
    <property type="term" value="F:nucleotidyltransferase activity"/>
    <property type="evidence" value="ECO:0007669"/>
    <property type="project" value="UniProtKB-KW"/>
</dbReference>
<dbReference type="Proteomes" id="UP000001505">
    <property type="component" value="Chromosome"/>
</dbReference>
<name>D6YVJ5_WADCW</name>
<dbReference type="HOGENOM" id="CLU_022986_7_0_0"/>
<dbReference type="eggNOG" id="COG0095">
    <property type="taxonomic scope" value="Bacteria"/>
</dbReference>
<sequence>MKWKVLDTGISSAEENMAADASLLNEVSDCKNPILHLYEWEGLAATYGYFSKPDDLLNLEAIAANNVQLARRPTGGGVLFHFTDFAFSIIVPKSHPFYSTNTLRNYASVNRVVEHAVRDFIGAESLFLEEDIASKSSARHFCMGKPTKYDLIRKGKKIAGAAQRRTKEGLLHQGTIHLALPNWDDLSLLIKDSSVLDAMRLYSAGLVDFDRLPKARKEIKRLLIEKFCGVDT</sequence>
<protein>
    <submittedName>
        <fullName evidence="2">Putative lipoate-protein ligase A</fullName>
        <ecNumber evidence="2">2.7.7.63</ecNumber>
    </submittedName>
</protein>
<dbReference type="PANTHER" id="PTHR43679:SF2">
    <property type="entry name" value="OCTANOYL-[GCVH]:PROTEIN N-OCTANOYLTRANSFERASE"/>
    <property type="match status" value="1"/>
</dbReference>
<dbReference type="InterPro" id="IPR004143">
    <property type="entry name" value="BPL_LPL_catalytic"/>
</dbReference>
<gene>
    <name evidence="2" type="primary">lplA</name>
    <name evidence="2" type="ordered locus">wcw_0789</name>
</gene>
<keyword evidence="2" id="KW-0436">Ligase</keyword>
<dbReference type="RefSeq" id="WP_013181874.1">
    <property type="nucleotide sequence ID" value="NC_014225.1"/>
</dbReference>
<dbReference type="AlphaFoldDB" id="D6YVJ5"/>
<evidence type="ECO:0000313" key="2">
    <source>
        <dbReference type="EMBL" id="ADI38156.1"/>
    </source>
</evidence>
<organism evidence="2 3">
    <name type="scientific">Waddlia chondrophila (strain ATCC VR-1470 / WSU 86-1044)</name>
    <dbReference type="NCBI Taxonomy" id="716544"/>
    <lineage>
        <taxon>Bacteria</taxon>
        <taxon>Pseudomonadati</taxon>
        <taxon>Chlamydiota</taxon>
        <taxon>Chlamydiia</taxon>
        <taxon>Parachlamydiales</taxon>
        <taxon>Waddliaceae</taxon>
        <taxon>Waddlia</taxon>
    </lineage>
</organism>
<dbReference type="PROSITE" id="PS51733">
    <property type="entry name" value="BPL_LPL_CATALYTIC"/>
    <property type="match status" value="1"/>
</dbReference>
<evidence type="ECO:0000313" key="3">
    <source>
        <dbReference type="Proteomes" id="UP000001505"/>
    </source>
</evidence>